<reference evidence="2 3" key="1">
    <citation type="submission" date="2015-01" db="EMBL/GenBank/DDBJ databases">
        <title>Genome of allotetraploid Gossypium barbadense reveals genomic plasticity and fiber elongation in cotton evolution.</title>
        <authorList>
            <person name="Chen X."/>
            <person name="Liu X."/>
            <person name="Zhao B."/>
            <person name="Zheng H."/>
            <person name="Hu Y."/>
            <person name="Lu G."/>
            <person name="Yang C."/>
            <person name="Chen J."/>
            <person name="Shan C."/>
            <person name="Zhang L."/>
            <person name="Zhou Y."/>
            <person name="Wang L."/>
            <person name="Guo W."/>
            <person name="Bai Y."/>
            <person name="Ruan J."/>
            <person name="Shangguan X."/>
            <person name="Mao Y."/>
            <person name="Jiang J."/>
            <person name="Zhu Y."/>
            <person name="Lei J."/>
            <person name="Kang H."/>
            <person name="Chen S."/>
            <person name="He X."/>
            <person name="Wang R."/>
            <person name="Wang Y."/>
            <person name="Chen J."/>
            <person name="Wang L."/>
            <person name="Yu S."/>
            <person name="Wang B."/>
            <person name="Wei J."/>
            <person name="Song S."/>
            <person name="Lu X."/>
            <person name="Gao Z."/>
            <person name="Gu W."/>
            <person name="Deng X."/>
            <person name="Ma D."/>
            <person name="Wang S."/>
            <person name="Liang W."/>
            <person name="Fang L."/>
            <person name="Cai C."/>
            <person name="Zhu X."/>
            <person name="Zhou B."/>
            <person name="Zhang Y."/>
            <person name="Chen Z."/>
            <person name="Xu S."/>
            <person name="Zhu R."/>
            <person name="Wang S."/>
            <person name="Zhang T."/>
            <person name="Zhao G."/>
        </authorList>
    </citation>
    <scope>NUCLEOTIDE SEQUENCE [LARGE SCALE GENOMIC DNA]</scope>
    <source>
        <strain evidence="3">cv. Xinhai21</strain>
        <tissue evidence="2">Leaf</tissue>
    </source>
</reference>
<feature type="region of interest" description="Disordered" evidence="1">
    <location>
        <begin position="1"/>
        <end position="40"/>
    </location>
</feature>
<feature type="compositionally biased region" description="Basic and acidic residues" evidence="1">
    <location>
        <begin position="81"/>
        <end position="90"/>
    </location>
</feature>
<protein>
    <submittedName>
        <fullName evidence="2">Uncharacterized protein</fullName>
    </submittedName>
</protein>
<dbReference type="EMBL" id="KZ665191">
    <property type="protein sequence ID" value="PPS01022.1"/>
    <property type="molecule type" value="Genomic_DNA"/>
</dbReference>
<feature type="region of interest" description="Disordered" evidence="1">
    <location>
        <begin position="56"/>
        <end position="90"/>
    </location>
</feature>
<sequence>MLEMKSWRKPIETPHATAFRRSVGQWKRGGKGSSVMADSEKETMLEMKSWRKPIETPHATAFRRSVGQWKRGGKGSSVMADSEKEYGCGG</sequence>
<dbReference type="Proteomes" id="UP000239757">
    <property type="component" value="Unassembled WGS sequence"/>
</dbReference>
<name>A0A2P5XCF8_GOSBA</name>
<proteinExistence type="predicted"/>
<evidence type="ECO:0000256" key="1">
    <source>
        <dbReference type="SAM" id="MobiDB-lite"/>
    </source>
</evidence>
<gene>
    <name evidence="2" type="ORF">GOBAR_AA19642</name>
</gene>
<evidence type="ECO:0000313" key="3">
    <source>
        <dbReference type="Proteomes" id="UP000239757"/>
    </source>
</evidence>
<organism evidence="2 3">
    <name type="scientific">Gossypium barbadense</name>
    <name type="common">Sea Island cotton</name>
    <name type="synonym">Hibiscus barbadensis</name>
    <dbReference type="NCBI Taxonomy" id="3634"/>
    <lineage>
        <taxon>Eukaryota</taxon>
        <taxon>Viridiplantae</taxon>
        <taxon>Streptophyta</taxon>
        <taxon>Embryophyta</taxon>
        <taxon>Tracheophyta</taxon>
        <taxon>Spermatophyta</taxon>
        <taxon>Magnoliopsida</taxon>
        <taxon>eudicotyledons</taxon>
        <taxon>Gunneridae</taxon>
        <taxon>Pentapetalae</taxon>
        <taxon>rosids</taxon>
        <taxon>malvids</taxon>
        <taxon>Malvales</taxon>
        <taxon>Malvaceae</taxon>
        <taxon>Malvoideae</taxon>
        <taxon>Gossypium</taxon>
    </lineage>
</organism>
<dbReference type="AlphaFoldDB" id="A0A2P5XCF8"/>
<evidence type="ECO:0000313" key="2">
    <source>
        <dbReference type="EMBL" id="PPS01022.1"/>
    </source>
</evidence>
<accession>A0A2P5XCF8</accession>
<feature type="compositionally biased region" description="Basic and acidic residues" evidence="1">
    <location>
        <begin position="1"/>
        <end position="12"/>
    </location>
</feature>